<dbReference type="EMBL" id="FXYY01000007">
    <property type="protein sequence ID" value="SMX80042.1"/>
    <property type="molecule type" value="Genomic_DNA"/>
</dbReference>
<feature type="region of interest" description="Disordered" evidence="1">
    <location>
        <begin position="44"/>
        <end position="97"/>
    </location>
</feature>
<evidence type="ECO:0000313" key="2">
    <source>
        <dbReference type="EMBL" id="SMX80042.1"/>
    </source>
</evidence>
<organism evidence="2 3">
    <name type="scientific">Brevibacterium linens ATCC 9172</name>
    <dbReference type="NCBI Taxonomy" id="1255617"/>
    <lineage>
        <taxon>Bacteria</taxon>
        <taxon>Bacillati</taxon>
        <taxon>Actinomycetota</taxon>
        <taxon>Actinomycetes</taxon>
        <taxon>Micrococcales</taxon>
        <taxon>Brevibacteriaceae</taxon>
        <taxon>Brevibacterium</taxon>
    </lineage>
</organism>
<sequence length="97" mass="9730">MLTYIHAQISDCDLLFRVKPASWADTASGGTKLAAERIAAASTVAPPALPQTPNSGAKAKAPAGTSPANGIAMSASPGTSTCRVMPKPEAGVNPKRG</sequence>
<evidence type="ECO:0000313" key="3">
    <source>
        <dbReference type="Proteomes" id="UP000234641"/>
    </source>
</evidence>
<proteinExistence type="predicted"/>
<reference evidence="2 3" key="1">
    <citation type="submission" date="2017-03" db="EMBL/GenBank/DDBJ databases">
        <authorList>
            <person name="Afonso C.L."/>
            <person name="Miller P.J."/>
            <person name="Scott M.A."/>
            <person name="Spackman E."/>
            <person name="Goraichik I."/>
            <person name="Dimitrov K.M."/>
            <person name="Suarez D.L."/>
            <person name="Swayne D.E."/>
        </authorList>
    </citation>
    <scope>NUCLEOTIDE SEQUENCE [LARGE SCALE GENOMIC DNA]</scope>
    <source>
        <strain evidence="2 3">ATCC 9172</strain>
    </source>
</reference>
<dbReference type="Proteomes" id="UP000234641">
    <property type="component" value="Unassembled WGS sequence"/>
</dbReference>
<dbReference type="AlphaFoldDB" id="A0A2H1IYH4"/>
<accession>A0A2H1IYH4</accession>
<evidence type="ECO:0000256" key="1">
    <source>
        <dbReference type="SAM" id="MobiDB-lite"/>
    </source>
</evidence>
<name>A0A2H1IYH4_BRELN</name>
<protein>
    <submittedName>
        <fullName evidence="2">Uncharacterized protein</fullName>
    </submittedName>
</protein>
<gene>
    <name evidence="2" type="ORF">BLIN9172_01556</name>
</gene>